<dbReference type="InterPro" id="IPR050194">
    <property type="entry name" value="Glycosyltransferase_grp1"/>
</dbReference>
<gene>
    <name evidence="3" type="ORF">EZE20_16530</name>
</gene>
<dbReference type="InterPro" id="IPR028098">
    <property type="entry name" value="Glyco_trans_4-like_N"/>
</dbReference>
<dbReference type="PANTHER" id="PTHR45947">
    <property type="entry name" value="SULFOQUINOVOSYL TRANSFERASE SQD2"/>
    <property type="match status" value="1"/>
</dbReference>
<dbReference type="EMBL" id="SMJU01000010">
    <property type="protein sequence ID" value="TDB63376.1"/>
    <property type="molecule type" value="Genomic_DNA"/>
</dbReference>
<dbReference type="OrthoDB" id="9787111at2"/>
<comment type="caution">
    <text evidence="3">The sequence shown here is derived from an EMBL/GenBank/DDBJ whole genome shotgun (WGS) entry which is preliminary data.</text>
</comment>
<dbReference type="Gene3D" id="3.40.50.2000">
    <property type="entry name" value="Glycogen Phosphorylase B"/>
    <property type="match status" value="2"/>
</dbReference>
<dbReference type="CDD" id="cd03823">
    <property type="entry name" value="GT4_ExpE7-like"/>
    <property type="match status" value="1"/>
</dbReference>
<accession>A0A4R4KA26</accession>
<dbReference type="Pfam" id="PF00534">
    <property type="entry name" value="Glycos_transf_1"/>
    <property type="match status" value="1"/>
</dbReference>
<feature type="domain" description="Glycosyl transferase family 1" evidence="1">
    <location>
        <begin position="214"/>
        <end position="337"/>
    </location>
</feature>
<sequence length="388" mass="44140">MKILIVATLYYPYIVGGAEISTQILAESLSDMGHDVVVLTTLDKYKEDVIINDVTIKYLENNNIYWKYPERNKYVLKKIVWHFIDIYNISYKKILTNLISELNPDIIHTHNLCGISTIIWDVASTLKLKIVHTLRDYYLLCPQQSMMLEDKPCIDQCSICFVFSIPKKLLSSNVNAVVGISNFILNEHCKRGYFINAMIKTTLPNPVSDDFYERKVNNYNTVGYLGRISKEKGIELLIESFNLAKNEKSILLIAGSGDDKYIQQLRSTFESSSIFFLGKVESSKFLKSIDLLVVPSLWNEPFGRVVIEAYSMSCPVFVSNNGGLVELIVDGISKSFSTNDSNDLCCLLNDFFNCGFSIKNENFLSTFNRYSKKSIASAYLDIYSNILI</sequence>
<organism evidence="3 4">
    <name type="scientific">Arundinibacter roseus</name>
    <dbReference type="NCBI Taxonomy" id="2070510"/>
    <lineage>
        <taxon>Bacteria</taxon>
        <taxon>Pseudomonadati</taxon>
        <taxon>Bacteroidota</taxon>
        <taxon>Cytophagia</taxon>
        <taxon>Cytophagales</taxon>
        <taxon>Spirosomataceae</taxon>
        <taxon>Arundinibacter</taxon>
    </lineage>
</organism>
<keyword evidence="3" id="KW-0808">Transferase</keyword>
<dbReference type="SUPFAM" id="SSF53756">
    <property type="entry name" value="UDP-Glycosyltransferase/glycogen phosphorylase"/>
    <property type="match status" value="1"/>
</dbReference>
<feature type="domain" description="Glycosyltransferase subfamily 4-like N-terminal" evidence="2">
    <location>
        <begin position="15"/>
        <end position="139"/>
    </location>
</feature>
<dbReference type="Proteomes" id="UP000295706">
    <property type="component" value="Unassembled WGS sequence"/>
</dbReference>
<proteinExistence type="predicted"/>
<dbReference type="PANTHER" id="PTHR45947:SF13">
    <property type="entry name" value="TRANSFERASE"/>
    <property type="match status" value="1"/>
</dbReference>
<protein>
    <submittedName>
        <fullName evidence="3">Glycosyltransferase</fullName>
    </submittedName>
</protein>
<dbReference type="RefSeq" id="WP_132119683.1">
    <property type="nucleotide sequence ID" value="NZ_SMJU01000010.1"/>
</dbReference>
<dbReference type="Pfam" id="PF13439">
    <property type="entry name" value="Glyco_transf_4"/>
    <property type="match status" value="1"/>
</dbReference>
<dbReference type="AlphaFoldDB" id="A0A4R4KA26"/>
<dbReference type="GO" id="GO:0016757">
    <property type="term" value="F:glycosyltransferase activity"/>
    <property type="evidence" value="ECO:0007669"/>
    <property type="project" value="InterPro"/>
</dbReference>
<name>A0A4R4KA26_9BACT</name>
<reference evidence="3 4" key="1">
    <citation type="submission" date="2019-02" db="EMBL/GenBank/DDBJ databases">
        <title>Arundinibacter roseus gen. nov., sp. nov., a new member of the family Cytophagaceae.</title>
        <authorList>
            <person name="Szuroczki S."/>
            <person name="Khayer B."/>
            <person name="Sproer C."/>
            <person name="Toumi M."/>
            <person name="Szabo A."/>
            <person name="Felfoldi T."/>
            <person name="Schumann P."/>
            <person name="Toth E."/>
        </authorList>
    </citation>
    <scope>NUCLEOTIDE SEQUENCE [LARGE SCALE GENOMIC DNA]</scope>
    <source>
        <strain evidence="3 4">DMA-k-7a</strain>
    </source>
</reference>
<dbReference type="InterPro" id="IPR001296">
    <property type="entry name" value="Glyco_trans_1"/>
</dbReference>
<evidence type="ECO:0000259" key="2">
    <source>
        <dbReference type="Pfam" id="PF13439"/>
    </source>
</evidence>
<evidence type="ECO:0000313" key="3">
    <source>
        <dbReference type="EMBL" id="TDB63376.1"/>
    </source>
</evidence>
<evidence type="ECO:0000313" key="4">
    <source>
        <dbReference type="Proteomes" id="UP000295706"/>
    </source>
</evidence>
<evidence type="ECO:0000259" key="1">
    <source>
        <dbReference type="Pfam" id="PF00534"/>
    </source>
</evidence>
<keyword evidence="4" id="KW-1185">Reference proteome</keyword>